<comment type="caution">
    <text evidence="3">The sequence shown here is derived from an EMBL/GenBank/DDBJ whole genome shotgun (WGS) entry which is preliminary data.</text>
</comment>
<evidence type="ECO:0000256" key="1">
    <source>
        <dbReference type="SAM" id="MobiDB-lite"/>
    </source>
</evidence>
<sequence>MDSLSFAIQASDRLRAVANSLCTDHSCVQFCASLQVILGDIAQWLRTLPPDQYSEGEASALLRQLEDLCWTSPEKTHISPSDADLRVAGEEPPDYGKEIVSLHKALFTHCFCNESEKVLARIRLHNSTQDDSKVTFGVFFKAHPHHDGASFGCQPWCQDTHISVQRALNFEGDTRAECEEIRLDSDTPFCSYISAQDETGLILLYFLVMGQRLYFEESQEPSRQWQLDRPSISLSRLLEEVSASNSDFTEKRKEVLSWLLAKAVWQYYASPWMHQPWDKESVHFLSERRKTDEGHITGIYVNEPLLSVSIIPNQGEIKKDQGGRGQETRHIPYRGQCRSPFLVRPLHPVPKILALGIMLIEIQLGRRIESLYGEDEWPKYCPRGNPNQNTNYKICRDLIAKPAFFEDMADPLEALIRNCIQPNEVFVPPQVRDDQGIREALYSLVHRLEIYLSKRKPNNVKPLGLLGTPTSQPPPPSTFSSATAQPRPFHTQAAPRRNLQAQHDVVSENPFLQG</sequence>
<protein>
    <recommendedName>
        <fullName evidence="2">DUF7580 domain-containing protein</fullName>
    </recommendedName>
</protein>
<feature type="region of interest" description="Disordered" evidence="1">
    <location>
        <begin position="462"/>
        <end position="514"/>
    </location>
</feature>
<accession>A0A8H4PC56</accession>
<dbReference type="Pfam" id="PF24476">
    <property type="entry name" value="DUF7580"/>
    <property type="match status" value="1"/>
</dbReference>
<evidence type="ECO:0000259" key="2">
    <source>
        <dbReference type="Pfam" id="PF24476"/>
    </source>
</evidence>
<dbReference type="EMBL" id="JAADYS010000387">
    <property type="protein sequence ID" value="KAF4470159.1"/>
    <property type="molecule type" value="Genomic_DNA"/>
</dbReference>
<keyword evidence="4" id="KW-1185">Reference proteome</keyword>
<organism evidence="3 4">
    <name type="scientific">Fusarium albosuccineum</name>
    <dbReference type="NCBI Taxonomy" id="1237068"/>
    <lineage>
        <taxon>Eukaryota</taxon>
        <taxon>Fungi</taxon>
        <taxon>Dikarya</taxon>
        <taxon>Ascomycota</taxon>
        <taxon>Pezizomycotina</taxon>
        <taxon>Sordariomycetes</taxon>
        <taxon>Hypocreomycetidae</taxon>
        <taxon>Hypocreales</taxon>
        <taxon>Nectriaceae</taxon>
        <taxon>Fusarium</taxon>
        <taxon>Fusarium decemcellulare species complex</taxon>
    </lineage>
</organism>
<dbReference type="OrthoDB" id="3565018at2759"/>
<gene>
    <name evidence="3" type="ORF">FALBO_2934</name>
</gene>
<evidence type="ECO:0000313" key="4">
    <source>
        <dbReference type="Proteomes" id="UP000554235"/>
    </source>
</evidence>
<dbReference type="PANTHER" id="PTHR35186:SF4">
    <property type="entry name" value="PRION-INHIBITION AND PROPAGATION HELO DOMAIN-CONTAINING PROTEIN"/>
    <property type="match status" value="1"/>
</dbReference>
<dbReference type="AlphaFoldDB" id="A0A8H4PC56"/>
<feature type="domain" description="DUF7580" evidence="2">
    <location>
        <begin position="95"/>
        <end position="452"/>
    </location>
</feature>
<dbReference type="Proteomes" id="UP000554235">
    <property type="component" value="Unassembled WGS sequence"/>
</dbReference>
<name>A0A8H4PC56_9HYPO</name>
<dbReference type="InterPro" id="IPR056002">
    <property type="entry name" value="DUF7580"/>
</dbReference>
<dbReference type="PANTHER" id="PTHR35186">
    <property type="entry name" value="ANK_REP_REGION DOMAIN-CONTAINING PROTEIN"/>
    <property type="match status" value="1"/>
</dbReference>
<evidence type="ECO:0000313" key="3">
    <source>
        <dbReference type="EMBL" id="KAF4470159.1"/>
    </source>
</evidence>
<reference evidence="3 4" key="1">
    <citation type="submission" date="2020-01" db="EMBL/GenBank/DDBJ databases">
        <title>Identification and distribution of gene clusters putatively required for synthesis of sphingolipid metabolism inhibitors in phylogenetically diverse species of the filamentous fungus Fusarium.</title>
        <authorList>
            <person name="Kim H.-S."/>
            <person name="Busman M."/>
            <person name="Brown D.W."/>
            <person name="Divon H."/>
            <person name="Uhlig S."/>
            <person name="Proctor R.H."/>
        </authorList>
    </citation>
    <scope>NUCLEOTIDE SEQUENCE [LARGE SCALE GENOMIC DNA]</scope>
    <source>
        <strain evidence="3 4">NRRL 20459</strain>
    </source>
</reference>
<proteinExistence type="predicted"/>